<feature type="compositionally biased region" description="Pro residues" evidence="11">
    <location>
        <begin position="824"/>
        <end position="833"/>
    </location>
</feature>
<dbReference type="GO" id="GO:0016192">
    <property type="term" value="P:vesicle-mediated transport"/>
    <property type="evidence" value="ECO:0007669"/>
    <property type="project" value="UniProtKB-KW"/>
</dbReference>
<feature type="compositionally biased region" description="Polar residues" evidence="11">
    <location>
        <begin position="46"/>
        <end position="58"/>
    </location>
</feature>
<dbReference type="EMBL" id="JAAECE010000001">
    <property type="protein sequence ID" value="KAF1806702.1"/>
    <property type="molecule type" value="Genomic_DNA"/>
</dbReference>
<sequence length="1319" mass="143173">MASHKEEPNTSSLFGDSPADDPFSQLQQQQQHPASEPPAKNDDTQVKQPAVSTAQEQQPKAVVGDASSLFGNSGDGNADLFFSSTNATAHATPQSTHPPLATNASAASFFDQPPPAATTATTNSFFDDLGQQHSATGLAPSYSQESQQHSTNPASNLTQAYDPATYNSYDYSQQPALQGQDQQQQQQQYDQTQWIQFDPNQHYYYDDQGQVHYYDPNTNQEYDMSQYGYDQQGQQTYDYQYDPQYADYYAQQGYDPNAYTATATGANEQQQQAYAPVQDNYDPNAYAPTAATLQPSEPATAAAAAASDPQYYQPNDYAAQQADYSSQSYAPVHANAVAEVPAQVQSEQTIDTQHYATEQQQDPYGLQSYPAVDASAATAETDQQQQMDYSYSSYDPNTAPVATSEFEQGHYGNDAYAPVDLNNTNYASIQADFEAEDLQQSQAPPPTAASRDVGPPPPPPAGPHKQVVSPPPASSTVISPPPPPQTNTPPAALSSHGESIDANEAPESFEQHEEASEEDLNDLDDLVLGGSGSQQQDLLSDKMDRLAVADDAYDNDATTEQSGNVDAASSHQDQNVPETEIKTEPTVFASVLSVDEPREIKEKEASKSVQEESHIKDTNENEAEAEKPAEASQEASHFSPLSSEDHTHTSPSQQVPDQNEQVISYEQDHSASYDFNYGYEPTPQSTENAYEPSQAVGFESQPVTGYEPTTGYEPQQASAYEPEQVASYEPTSTYEPTASYEPQQQNDTYAPQEMNYEPQQTSGYQPTSYEPQSNNAYDPAHTTTGGYEPQQYSGYEPTAPATQYGAPPPAAATTSTAPERNMTSPPPPPPAGPPRAGSIKSVASPPPGMQAYYPQRANSITEPDRRHHSSSPFAGYYGNNTGMNPQYPVMERSATVPPPMTERMASPRPQLIPCPDRLCEGENKPKAKFCCECGRPLAGISRSTTPSAMSPSAYNAVGMDGFSPMSTAVFGAVGAEPVQRTALDDKKDAMVASLKQFVESSVVVQSDLDQDEKRRRAMAYIDSRLASFDAGKALLWRVVQVMLEHSACVLGDGGELDKAIIALVSSSAQDSSASSEGLLDQLEAYLNKGDREGACQFANDHDMWAHSLVIASSVDGDLFKKTVTQFIQRELFSAETELAPQVPGDKKALRMLYSVFNGAGADAVSEYAKTSAHADAVYTDETLQEWQSALALILANRSANDQAAIQGLGDRLKHLNKDNEARLCYLLSPDVSGLDNSKMIGDDLYSDLDALYLAELYEFASKASIQQDFKLVLAWWLKDLGFSEESQKYTEAIGAKLVDASGLDTLRHLGDISSEAQSR</sequence>
<dbReference type="InterPro" id="IPR024298">
    <property type="entry name" value="Sec16_Sec23-bd"/>
</dbReference>
<evidence type="ECO:0000256" key="2">
    <source>
        <dbReference type="ARBA" id="ARBA00005927"/>
    </source>
</evidence>
<evidence type="ECO:0000256" key="4">
    <source>
        <dbReference type="ARBA" id="ARBA00021659"/>
    </source>
</evidence>
<feature type="region of interest" description="Disordered" evidence="11">
    <location>
        <begin position="1"/>
        <end position="190"/>
    </location>
</feature>
<evidence type="ECO:0000256" key="3">
    <source>
        <dbReference type="ARBA" id="ARBA00020746"/>
    </source>
</evidence>
<feature type="compositionally biased region" description="Polar residues" evidence="11">
    <location>
        <begin position="131"/>
        <end position="172"/>
    </location>
</feature>
<feature type="compositionally biased region" description="Low complexity" evidence="11">
    <location>
        <begin position="382"/>
        <end position="395"/>
    </location>
</feature>
<feature type="compositionally biased region" description="Polar residues" evidence="11">
    <location>
        <begin position="556"/>
        <end position="577"/>
    </location>
</feature>
<dbReference type="GO" id="GO:0070973">
    <property type="term" value="P:protein localization to endoplasmic reticulum exit site"/>
    <property type="evidence" value="ECO:0007669"/>
    <property type="project" value="TreeGrafter"/>
</dbReference>
<dbReference type="Gene3D" id="1.25.40.1030">
    <property type="match status" value="1"/>
</dbReference>
<evidence type="ECO:0000256" key="10">
    <source>
        <dbReference type="ARBA" id="ARBA00030878"/>
    </source>
</evidence>
<accession>A0A8H4F549</accession>
<feature type="compositionally biased region" description="Basic and acidic residues" evidence="11">
    <location>
        <begin position="539"/>
        <end position="548"/>
    </location>
</feature>
<protein>
    <recommendedName>
        <fullName evidence="4">COPII coat assembly protein SEC16</fullName>
    </recommendedName>
    <alternativeName>
        <fullName evidence="3">COPII coat assembly protein sec16</fullName>
    </alternativeName>
    <alternativeName>
        <fullName evidence="9 10">protein transport protein SEC16</fullName>
    </alternativeName>
</protein>
<dbReference type="CDD" id="cd09233">
    <property type="entry name" value="ACE1-Sec16-like"/>
    <property type="match status" value="1"/>
</dbReference>
<dbReference type="Proteomes" id="UP000469890">
    <property type="component" value="Unassembled WGS sequence"/>
</dbReference>
<dbReference type="GO" id="GO:0012507">
    <property type="term" value="C:ER to Golgi transport vesicle membrane"/>
    <property type="evidence" value="ECO:0007669"/>
    <property type="project" value="TreeGrafter"/>
</dbReference>
<dbReference type="Pfam" id="PF12931">
    <property type="entry name" value="TPR_Sec16"/>
    <property type="match status" value="1"/>
</dbReference>
<comment type="caution">
    <text evidence="13">The sequence shown here is derived from an EMBL/GenBank/DDBJ whole genome shotgun (WGS) entry which is preliminary data.</text>
</comment>
<feature type="compositionally biased region" description="Basic and acidic residues" evidence="11">
    <location>
        <begin position="595"/>
        <end position="629"/>
    </location>
</feature>
<feature type="domain" description="Sec16 Sec23-binding" evidence="12">
    <location>
        <begin position="1083"/>
        <end position="1297"/>
    </location>
</feature>
<dbReference type="GO" id="GO:0007030">
    <property type="term" value="P:Golgi organization"/>
    <property type="evidence" value="ECO:0007669"/>
    <property type="project" value="TreeGrafter"/>
</dbReference>
<evidence type="ECO:0000256" key="5">
    <source>
        <dbReference type="ARBA" id="ARBA00022448"/>
    </source>
</evidence>
<name>A0A8H4F549_MUCCL</name>
<comment type="similarity">
    <text evidence="2">Belongs to the SEC16 family.</text>
</comment>
<feature type="region of interest" description="Disordered" evidence="11">
    <location>
        <begin position="430"/>
        <end position="853"/>
    </location>
</feature>
<keyword evidence="5" id="KW-0813">Transport</keyword>
<gene>
    <name evidence="13" type="ORF">FB192DRAFT_1011517</name>
</gene>
<evidence type="ECO:0000256" key="9">
    <source>
        <dbReference type="ARBA" id="ARBA00030650"/>
    </source>
</evidence>
<evidence type="ECO:0000256" key="1">
    <source>
        <dbReference type="ARBA" id="ARBA00004240"/>
    </source>
</evidence>
<feature type="region of interest" description="Disordered" evidence="11">
    <location>
        <begin position="373"/>
        <end position="415"/>
    </location>
</feature>
<feature type="compositionally biased region" description="Low complexity" evidence="11">
    <location>
        <begin position="173"/>
        <end position="190"/>
    </location>
</feature>
<feature type="compositionally biased region" description="Polar residues" evidence="11">
    <location>
        <begin position="757"/>
        <end position="793"/>
    </location>
</feature>
<evidence type="ECO:0000313" key="13">
    <source>
        <dbReference type="EMBL" id="KAF1806702.1"/>
    </source>
</evidence>
<feature type="region of interest" description="Disordered" evidence="11">
    <location>
        <begin position="860"/>
        <end position="879"/>
    </location>
</feature>
<keyword evidence="6" id="KW-0256">Endoplasmic reticulum</keyword>
<dbReference type="PANTHER" id="PTHR13402:SF6">
    <property type="entry name" value="SECRETORY 16, ISOFORM I"/>
    <property type="match status" value="1"/>
</dbReference>
<feature type="compositionally biased region" description="Acidic residues" evidence="11">
    <location>
        <begin position="515"/>
        <end position="525"/>
    </location>
</feature>
<evidence type="ECO:0000256" key="7">
    <source>
        <dbReference type="ARBA" id="ARBA00022892"/>
    </source>
</evidence>
<feature type="compositionally biased region" description="Polar residues" evidence="11">
    <location>
        <begin position="82"/>
        <end position="106"/>
    </location>
</feature>
<comment type="function">
    <text evidence="8">Involved in the initiation of assembly of the COPII coat required for the formation of transport vesicles from the endoplasmic reticulum (ER) and the selection of cargo molecules. Also involved in autophagy.</text>
</comment>
<proteinExistence type="inferred from homology"/>
<evidence type="ECO:0000259" key="12">
    <source>
        <dbReference type="Pfam" id="PF12931"/>
    </source>
</evidence>
<comment type="subcellular location">
    <subcellularLocation>
        <location evidence="1">Endoplasmic reticulum</location>
    </subcellularLocation>
</comment>
<evidence type="ECO:0000256" key="6">
    <source>
        <dbReference type="ARBA" id="ARBA00022824"/>
    </source>
</evidence>
<feature type="compositionally biased region" description="Low complexity" evidence="11">
    <location>
        <begin position="797"/>
        <end position="818"/>
    </location>
</feature>
<feature type="compositionally biased region" description="Polar residues" evidence="11">
    <location>
        <begin position="729"/>
        <end position="749"/>
    </location>
</feature>
<dbReference type="PANTHER" id="PTHR13402">
    <property type="entry name" value="RGPR-RELATED"/>
    <property type="match status" value="1"/>
</dbReference>
<feature type="compositionally biased region" description="Polar residues" evidence="11">
    <location>
        <begin position="649"/>
        <end position="664"/>
    </location>
</feature>
<dbReference type="GO" id="GO:0070971">
    <property type="term" value="C:endoplasmic reticulum exit site"/>
    <property type="evidence" value="ECO:0007669"/>
    <property type="project" value="TreeGrafter"/>
</dbReference>
<reference evidence="13 14" key="1">
    <citation type="submission" date="2019-09" db="EMBL/GenBank/DDBJ databases">
        <authorList>
            <consortium name="DOE Joint Genome Institute"/>
            <person name="Mondo S.J."/>
            <person name="Navarro-Mendoza M.I."/>
            <person name="Perez-Arques C."/>
            <person name="Panchal S."/>
            <person name="Nicolas F.E."/>
            <person name="Ganguly P."/>
            <person name="Pangilinan J."/>
            <person name="Grigoriev I."/>
            <person name="Heitman J."/>
            <person name="Sanya K."/>
            <person name="Garre V."/>
        </authorList>
    </citation>
    <scope>NUCLEOTIDE SEQUENCE [LARGE SCALE GENOMIC DNA]</scope>
    <source>
        <strain evidence="13 14">MU402</strain>
    </source>
</reference>
<feature type="compositionally biased region" description="Pro residues" evidence="11">
    <location>
        <begin position="469"/>
        <end position="487"/>
    </location>
</feature>
<evidence type="ECO:0000313" key="14">
    <source>
        <dbReference type="Proteomes" id="UP000469890"/>
    </source>
</evidence>
<organism evidence="13 14">
    <name type="scientific">Mucor circinelloides f. lusitanicus</name>
    <name type="common">Mucor racemosus var. lusitanicus</name>
    <dbReference type="NCBI Taxonomy" id="29924"/>
    <lineage>
        <taxon>Eukaryota</taxon>
        <taxon>Fungi</taxon>
        <taxon>Fungi incertae sedis</taxon>
        <taxon>Mucoromycota</taxon>
        <taxon>Mucoromycotina</taxon>
        <taxon>Mucoromycetes</taxon>
        <taxon>Mucorales</taxon>
        <taxon>Mucorineae</taxon>
        <taxon>Mucoraceae</taxon>
        <taxon>Mucor</taxon>
    </lineage>
</organism>
<evidence type="ECO:0000256" key="8">
    <source>
        <dbReference type="ARBA" id="ARBA00024687"/>
    </source>
</evidence>
<evidence type="ECO:0000256" key="11">
    <source>
        <dbReference type="SAM" id="MobiDB-lite"/>
    </source>
</evidence>
<keyword evidence="7" id="KW-0931">ER-Golgi transport</keyword>